<feature type="region of interest" description="Disordered" evidence="1">
    <location>
        <begin position="30"/>
        <end position="71"/>
    </location>
</feature>
<keyword evidence="3" id="KW-1185">Reference proteome</keyword>
<evidence type="ECO:0000313" key="3">
    <source>
        <dbReference type="Proteomes" id="UP000217289"/>
    </source>
</evidence>
<evidence type="ECO:0000256" key="1">
    <source>
        <dbReference type="SAM" id="MobiDB-lite"/>
    </source>
</evidence>
<name>A0A250IDC7_9BACT</name>
<protein>
    <submittedName>
        <fullName evidence="2">Uncharacterized protein</fullName>
    </submittedName>
</protein>
<dbReference type="KEGG" id="mbd:MEBOL_003230"/>
<organism evidence="2 3">
    <name type="scientific">Melittangium boletus DSM 14713</name>
    <dbReference type="NCBI Taxonomy" id="1294270"/>
    <lineage>
        <taxon>Bacteria</taxon>
        <taxon>Pseudomonadati</taxon>
        <taxon>Myxococcota</taxon>
        <taxon>Myxococcia</taxon>
        <taxon>Myxococcales</taxon>
        <taxon>Cystobacterineae</taxon>
        <taxon>Archangiaceae</taxon>
        <taxon>Melittangium</taxon>
    </lineage>
</organism>
<sequence>MRRRKMKIALASVGLAGLLVALLEVVFEGNDSGPGDGDSMMDESPFRPSSGGESRDMDGPAWFSTSGGGRP</sequence>
<evidence type="ECO:0000313" key="2">
    <source>
        <dbReference type="EMBL" id="ATB29775.1"/>
    </source>
</evidence>
<dbReference type="AlphaFoldDB" id="A0A250IDC7"/>
<dbReference type="Proteomes" id="UP000217289">
    <property type="component" value="Chromosome"/>
</dbReference>
<accession>A0A250IDC7</accession>
<reference evidence="2 3" key="1">
    <citation type="submission" date="2017-06" db="EMBL/GenBank/DDBJ databases">
        <authorList>
            <person name="Kim H.J."/>
            <person name="Triplett B.A."/>
        </authorList>
    </citation>
    <scope>NUCLEOTIDE SEQUENCE [LARGE SCALE GENOMIC DNA]</scope>
    <source>
        <strain evidence="2 3">DSM 14713</strain>
    </source>
</reference>
<gene>
    <name evidence="2" type="ORF">MEBOL_003230</name>
</gene>
<proteinExistence type="predicted"/>
<dbReference type="EMBL" id="CP022163">
    <property type="protein sequence ID" value="ATB29775.1"/>
    <property type="molecule type" value="Genomic_DNA"/>
</dbReference>